<dbReference type="CDD" id="cd09859">
    <property type="entry name" value="PIN_53EXO"/>
    <property type="match status" value="1"/>
</dbReference>
<keyword evidence="4" id="KW-0238">DNA-binding</keyword>
<keyword evidence="3" id="KW-0269">Exonuclease</keyword>
<evidence type="ECO:0000256" key="4">
    <source>
        <dbReference type="ARBA" id="ARBA00023125"/>
    </source>
</evidence>
<dbReference type="SUPFAM" id="SSF88723">
    <property type="entry name" value="PIN domain-like"/>
    <property type="match status" value="1"/>
</dbReference>
<protein>
    <recommendedName>
        <fullName evidence="5">5'-3' exonuclease domain-containing protein</fullName>
    </recommendedName>
</protein>
<feature type="non-terminal residue" evidence="6">
    <location>
        <position position="234"/>
    </location>
</feature>
<dbReference type="GO" id="GO:0003677">
    <property type="term" value="F:DNA binding"/>
    <property type="evidence" value="ECO:0007669"/>
    <property type="project" value="UniProtKB-KW"/>
</dbReference>
<dbReference type="InterPro" id="IPR038969">
    <property type="entry name" value="FEN"/>
</dbReference>
<name>A0A381Y1M1_9ZZZZ</name>
<proteinExistence type="predicted"/>
<dbReference type="SUPFAM" id="SSF47807">
    <property type="entry name" value="5' to 3' exonuclease, C-terminal subdomain"/>
    <property type="match status" value="1"/>
</dbReference>
<dbReference type="InterPro" id="IPR020045">
    <property type="entry name" value="DNA_polI_H3TH"/>
</dbReference>
<sequence>MDKSKSLYIIDGSSYIFRAYFGIRQFLSTSKGFPTNALYGFINMLQKVVKDEKPDYLCVAFDSKEKTFRHDIYSDYKANRDAPPEDLAKQFPYFEPLVDAFNISSIRIPGYEADDIIGTLALKGSKAGFRVVIVSGDKDMMQLVNPKVQMLDTMKNKRIGIDEVKEKFGVPPEKVIEVMGLMGDSSDHIPGVKGVGPKTATELIQKYGSIEELYKCIDEIEKKKLKEKLVQDKE</sequence>
<evidence type="ECO:0000256" key="2">
    <source>
        <dbReference type="ARBA" id="ARBA00022801"/>
    </source>
</evidence>
<dbReference type="PANTHER" id="PTHR42646:SF2">
    <property type="entry name" value="5'-3' EXONUCLEASE FAMILY PROTEIN"/>
    <property type="match status" value="1"/>
</dbReference>
<dbReference type="GO" id="GO:0008409">
    <property type="term" value="F:5'-3' exonuclease activity"/>
    <property type="evidence" value="ECO:0007669"/>
    <property type="project" value="InterPro"/>
</dbReference>
<dbReference type="Gene3D" id="1.10.150.20">
    <property type="entry name" value="5' to 3' exonuclease, C-terminal subdomain"/>
    <property type="match status" value="1"/>
</dbReference>
<evidence type="ECO:0000259" key="5">
    <source>
        <dbReference type="SMART" id="SM00475"/>
    </source>
</evidence>
<evidence type="ECO:0000313" key="6">
    <source>
        <dbReference type="EMBL" id="SVA70582.1"/>
    </source>
</evidence>
<feature type="domain" description="5'-3' exonuclease" evidence="5">
    <location>
        <begin position="2"/>
        <end position="234"/>
    </location>
</feature>
<dbReference type="EMBL" id="UINC01017075">
    <property type="protein sequence ID" value="SVA70582.1"/>
    <property type="molecule type" value="Genomic_DNA"/>
</dbReference>
<dbReference type="InterPro" id="IPR020046">
    <property type="entry name" value="5-3_exonucl_a-hlix_arch_N"/>
</dbReference>
<dbReference type="Pfam" id="PF02739">
    <property type="entry name" value="5_3_exonuc_N"/>
    <property type="match status" value="1"/>
</dbReference>
<dbReference type="GO" id="GO:0033567">
    <property type="term" value="P:DNA replication, Okazaki fragment processing"/>
    <property type="evidence" value="ECO:0007669"/>
    <property type="project" value="InterPro"/>
</dbReference>
<keyword evidence="1" id="KW-0540">Nuclease</keyword>
<dbReference type="PANTHER" id="PTHR42646">
    <property type="entry name" value="FLAP ENDONUCLEASE XNI"/>
    <property type="match status" value="1"/>
</dbReference>
<accession>A0A381Y1M1</accession>
<dbReference type="FunFam" id="1.10.150.20:FF:000003">
    <property type="entry name" value="DNA polymerase I"/>
    <property type="match status" value="1"/>
</dbReference>
<keyword evidence="2" id="KW-0378">Hydrolase</keyword>
<dbReference type="InterPro" id="IPR002421">
    <property type="entry name" value="5-3_exonuclease"/>
</dbReference>
<evidence type="ECO:0000256" key="1">
    <source>
        <dbReference type="ARBA" id="ARBA00022722"/>
    </source>
</evidence>
<dbReference type="SMART" id="SM00279">
    <property type="entry name" value="HhH2"/>
    <property type="match status" value="1"/>
</dbReference>
<dbReference type="Gene3D" id="3.40.50.1010">
    <property type="entry name" value="5'-nuclease"/>
    <property type="match status" value="1"/>
</dbReference>
<evidence type="ECO:0000256" key="3">
    <source>
        <dbReference type="ARBA" id="ARBA00022839"/>
    </source>
</evidence>
<dbReference type="Pfam" id="PF01367">
    <property type="entry name" value="5_3_exonuc"/>
    <property type="match status" value="1"/>
</dbReference>
<dbReference type="InterPro" id="IPR029060">
    <property type="entry name" value="PIN-like_dom_sf"/>
</dbReference>
<dbReference type="InterPro" id="IPR036279">
    <property type="entry name" value="5-3_exonuclease_C_sf"/>
</dbReference>
<reference evidence="6" key="1">
    <citation type="submission" date="2018-05" db="EMBL/GenBank/DDBJ databases">
        <authorList>
            <person name="Lanie J.A."/>
            <person name="Ng W.-L."/>
            <person name="Kazmierczak K.M."/>
            <person name="Andrzejewski T.M."/>
            <person name="Davidsen T.M."/>
            <person name="Wayne K.J."/>
            <person name="Tettelin H."/>
            <person name="Glass J.I."/>
            <person name="Rusch D."/>
            <person name="Podicherti R."/>
            <person name="Tsui H.-C.T."/>
            <person name="Winkler M.E."/>
        </authorList>
    </citation>
    <scope>NUCLEOTIDE SEQUENCE</scope>
</reference>
<dbReference type="SMART" id="SM00475">
    <property type="entry name" value="53EXOc"/>
    <property type="match status" value="1"/>
</dbReference>
<dbReference type="InterPro" id="IPR008918">
    <property type="entry name" value="HhH2"/>
</dbReference>
<dbReference type="GO" id="GO:0017108">
    <property type="term" value="F:5'-flap endonuclease activity"/>
    <property type="evidence" value="ECO:0007669"/>
    <property type="project" value="InterPro"/>
</dbReference>
<organism evidence="6">
    <name type="scientific">marine metagenome</name>
    <dbReference type="NCBI Taxonomy" id="408172"/>
    <lineage>
        <taxon>unclassified sequences</taxon>
        <taxon>metagenomes</taxon>
        <taxon>ecological metagenomes</taxon>
    </lineage>
</organism>
<dbReference type="FunFam" id="3.40.50.1010:FF:000001">
    <property type="entry name" value="DNA polymerase I"/>
    <property type="match status" value="1"/>
</dbReference>
<gene>
    <name evidence="6" type="ORF">METZ01_LOCUS123436</name>
</gene>
<dbReference type="AlphaFoldDB" id="A0A381Y1M1"/>
<dbReference type="CDD" id="cd09898">
    <property type="entry name" value="H3TH_53EXO"/>
    <property type="match status" value="1"/>
</dbReference>